<feature type="domain" description="BZIP" evidence="5">
    <location>
        <begin position="20"/>
        <end position="80"/>
    </location>
</feature>
<evidence type="ECO:0000313" key="7">
    <source>
        <dbReference type="Proteomes" id="UP001175001"/>
    </source>
</evidence>
<dbReference type="PROSITE" id="PS50217">
    <property type="entry name" value="BZIP"/>
    <property type="match status" value="1"/>
</dbReference>
<evidence type="ECO:0000256" key="3">
    <source>
        <dbReference type="SAM" id="Coils"/>
    </source>
</evidence>
<dbReference type="InterPro" id="IPR046347">
    <property type="entry name" value="bZIP_sf"/>
</dbReference>
<name>A0AA39YL59_9PEZI</name>
<evidence type="ECO:0000256" key="4">
    <source>
        <dbReference type="SAM" id="MobiDB-lite"/>
    </source>
</evidence>
<dbReference type="EMBL" id="JAUJDW010000020">
    <property type="protein sequence ID" value="KAK0654618.1"/>
    <property type="molecule type" value="Genomic_DNA"/>
</dbReference>
<comment type="caution">
    <text evidence="6">The sequence shown here is derived from an EMBL/GenBank/DDBJ whole genome shotgun (WGS) entry which is preliminary data.</text>
</comment>
<dbReference type="InterPro" id="IPR004827">
    <property type="entry name" value="bZIP"/>
</dbReference>
<dbReference type="GO" id="GO:0090575">
    <property type="term" value="C:RNA polymerase II transcription regulator complex"/>
    <property type="evidence" value="ECO:0007669"/>
    <property type="project" value="TreeGrafter"/>
</dbReference>
<dbReference type="GO" id="GO:0001228">
    <property type="term" value="F:DNA-binding transcription activator activity, RNA polymerase II-specific"/>
    <property type="evidence" value="ECO:0007669"/>
    <property type="project" value="TreeGrafter"/>
</dbReference>
<comment type="subcellular location">
    <subcellularLocation>
        <location evidence="1">Nucleus</location>
    </subcellularLocation>
</comment>
<dbReference type="InterPro" id="IPR050936">
    <property type="entry name" value="AP-1-like"/>
</dbReference>
<feature type="region of interest" description="Disordered" evidence="4">
    <location>
        <begin position="1"/>
        <end position="42"/>
    </location>
</feature>
<keyword evidence="3" id="KW-0175">Coiled coil</keyword>
<accession>A0AA39YL59</accession>
<proteinExistence type="predicted"/>
<keyword evidence="2" id="KW-0539">Nucleus</keyword>
<dbReference type="Proteomes" id="UP001175001">
    <property type="component" value="Unassembled WGS sequence"/>
</dbReference>
<evidence type="ECO:0000256" key="1">
    <source>
        <dbReference type="ARBA" id="ARBA00004123"/>
    </source>
</evidence>
<dbReference type="PANTHER" id="PTHR40621">
    <property type="entry name" value="TRANSCRIPTION FACTOR KAPC-RELATED"/>
    <property type="match status" value="1"/>
</dbReference>
<protein>
    <submittedName>
        <fullName evidence="6">AP-1-like transcription factor YAP3</fullName>
    </submittedName>
</protein>
<organism evidence="6 7">
    <name type="scientific">Lasiodiplodia hormozganensis</name>
    <dbReference type="NCBI Taxonomy" id="869390"/>
    <lineage>
        <taxon>Eukaryota</taxon>
        <taxon>Fungi</taxon>
        <taxon>Dikarya</taxon>
        <taxon>Ascomycota</taxon>
        <taxon>Pezizomycotina</taxon>
        <taxon>Dothideomycetes</taxon>
        <taxon>Dothideomycetes incertae sedis</taxon>
        <taxon>Botryosphaeriales</taxon>
        <taxon>Botryosphaeriaceae</taxon>
        <taxon>Lasiodiplodia</taxon>
    </lineage>
</organism>
<dbReference type="CDD" id="cd14688">
    <property type="entry name" value="bZIP_YAP"/>
    <property type="match status" value="1"/>
</dbReference>
<dbReference type="Gene3D" id="1.20.5.170">
    <property type="match status" value="1"/>
</dbReference>
<dbReference type="PANTHER" id="PTHR40621:SF6">
    <property type="entry name" value="AP-1-LIKE TRANSCRIPTION FACTOR YAP1-RELATED"/>
    <property type="match status" value="1"/>
</dbReference>
<reference evidence="6" key="1">
    <citation type="submission" date="2023-06" db="EMBL/GenBank/DDBJ databases">
        <title>Multi-omics analyses reveal the molecular pathogenesis toolkit of Lasiodiplodia hormozganensis, a cross-kingdom pathogen.</title>
        <authorList>
            <person name="Felix C."/>
            <person name="Meneses R."/>
            <person name="Goncalves M.F.M."/>
            <person name="Tilleman L."/>
            <person name="Duarte A.S."/>
            <person name="Jorrin-Novo J.V."/>
            <person name="Van De Peer Y."/>
            <person name="Deforce D."/>
            <person name="Van Nieuwerburgh F."/>
            <person name="Esteves A.C."/>
            <person name="Alves A."/>
        </authorList>
    </citation>
    <scope>NUCLEOTIDE SEQUENCE</scope>
    <source>
        <strain evidence="6">CBS 339.90</strain>
    </source>
</reference>
<evidence type="ECO:0000256" key="2">
    <source>
        <dbReference type="ARBA" id="ARBA00023242"/>
    </source>
</evidence>
<sequence length="283" mass="31222">MKLKWLPNLRSPKESEQPPEQALSKRREQVRRAQRTHRERKEAYTKALEAEVLQLRTNEANLMQETQRLNAAVKRLKATLDLNGIQVPWSESDEVTSDASSPEDVSTRSIVTIEDIRTERRIRVRQAAVLPQTAVTTLPSQKPRVKQQEASNTSVACDRGYPGPSGKASTCMKDSDLASLGVDFVLTLESPCLSHMEHTLNDSSAPAGHALTASAPLLFRGSSEALPDPPHRSMDPQAGRLEVQRLQDLAGKLLKHVECHGFGAVIELGTFEGLANEAMRHAV</sequence>
<feature type="region of interest" description="Disordered" evidence="4">
    <location>
        <begin position="139"/>
        <end position="162"/>
    </location>
</feature>
<gene>
    <name evidence="6" type="primary">YAP3</name>
    <name evidence="6" type="ORF">DIS24_g5135</name>
</gene>
<dbReference type="SMART" id="SM00338">
    <property type="entry name" value="BRLZ"/>
    <property type="match status" value="1"/>
</dbReference>
<evidence type="ECO:0000313" key="6">
    <source>
        <dbReference type="EMBL" id="KAK0654618.1"/>
    </source>
</evidence>
<dbReference type="SUPFAM" id="SSF57959">
    <property type="entry name" value="Leucine zipper domain"/>
    <property type="match status" value="1"/>
</dbReference>
<feature type="coiled-coil region" evidence="3">
    <location>
        <begin position="45"/>
        <end position="79"/>
    </location>
</feature>
<dbReference type="AlphaFoldDB" id="A0AA39YL59"/>
<evidence type="ECO:0000259" key="5">
    <source>
        <dbReference type="PROSITE" id="PS50217"/>
    </source>
</evidence>
<keyword evidence="7" id="KW-1185">Reference proteome</keyword>
<dbReference type="GO" id="GO:0000976">
    <property type="term" value="F:transcription cis-regulatory region binding"/>
    <property type="evidence" value="ECO:0007669"/>
    <property type="project" value="InterPro"/>
</dbReference>